<evidence type="ECO:0000256" key="1">
    <source>
        <dbReference type="SAM" id="MobiDB-lite"/>
    </source>
</evidence>
<reference evidence="2" key="2">
    <citation type="submission" date="2024-07" db="EMBL/GenBank/DDBJ databases">
        <title>Streptomyces haneummycinica sp. nov., a new antibiotic-producing actinobacterium isolated from marine sediment.</title>
        <authorList>
            <person name="Uemura M."/>
            <person name="Hamada M."/>
            <person name="Hirano S."/>
            <person name="Kobayashi K."/>
            <person name="Ohshiro T."/>
            <person name="Kobayashi T."/>
            <person name="Terahara T."/>
        </authorList>
    </citation>
    <scope>NUCLEOTIDE SEQUENCE</scope>
    <source>
        <strain evidence="2">KM77-8</strain>
    </source>
</reference>
<sequence length="162" mass="16406">MALGLLRRSRSRSASGPARDLSLPLPAGAGAYGCEVVDPMGQPLGGAEVTVTAMDSHRVAARGTTDPYGLFMAALPPGSYSVMVAAEDLTPARSGVDITAGAVLPRRASNCCPPGGWNCRRPAPGCSTRRTPRSASSPSTSAWPMSTAASPASPAASASHRT</sequence>
<dbReference type="Pfam" id="PF13620">
    <property type="entry name" value="CarboxypepD_reg"/>
    <property type="match status" value="1"/>
</dbReference>
<reference evidence="2" key="1">
    <citation type="submission" date="2024-06" db="EMBL/GenBank/DDBJ databases">
        <authorList>
            <consortium name="consrtm"/>
            <person name="Uemura M."/>
            <person name="Terahara T."/>
        </authorList>
    </citation>
    <scope>NUCLEOTIDE SEQUENCE</scope>
    <source>
        <strain evidence="2">KM77-8</strain>
    </source>
</reference>
<name>A0AAT9HIP1_9ACTN</name>
<dbReference type="InterPro" id="IPR008969">
    <property type="entry name" value="CarboxyPept-like_regulatory"/>
</dbReference>
<proteinExistence type="predicted"/>
<dbReference type="Gene3D" id="2.60.40.1120">
    <property type="entry name" value="Carboxypeptidase-like, regulatory domain"/>
    <property type="match status" value="1"/>
</dbReference>
<dbReference type="SUPFAM" id="SSF49464">
    <property type="entry name" value="Carboxypeptidase regulatory domain-like"/>
    <property type="match status" value="1"/>
</dbReference>
<feature type="compositionally biased region" description="Low complexity" evidence="1">
    <location>
        <begin position="127"/>
        <end position="162"/>
    </location>
</feature>
<dbReference type="AlphaFoldDB" id="A0AAT9HIP1"/>
<feature type="compositionally biased region" description="Low complexity" evidence="1">
    <location>
        <begin position="1"/>
        <end position="16"/>
    </location>
</feature>
<organism evidence="2">
    <name type="scientific">Streptomyces haneummycinicus</name>
    <dbReference type="NCBI Taxonomy" id="3074435"/>
    <lineage>
        <taxon>Bacteria</taxon>
        <taxon>Bacillati</taxon>
        <taxon>Actinomycetota</taxon>
        <taxon>Actinomycetes</taxon>
        <taxon>Kitasatosporales</taxon>
        <taxon>Streptomycetaceae</taxon>
        <taxon>Streptomyces</taxon>
    </lineage>
</organism>
<dbReference type="EMBL" id="AP035768">
    <property type="protein sequence ID" value="BFO17274.1"/>
    <property type="molecule type" value="Genomic_DNA"/>
</dbReference>
<gene>
    <name evidence="2" type="ORF">SHKM778_36620</name>
</gene>
<evidence type="ECO:0008006" key="3">
    <source>
        <dbReference type="Google" id="ProtNLM"/>
    </source>
</evidence>
<feature type="region of interest" description="Disordered" evidence="1">
    <location>
        <begin position="1"/>
        <end position="20"/>
    </location>
</feature>
<evidence type="ECO:0000313" key="2">
    <source>
        <dbReference type="EMBL" id="BFO17274.1"/>
    </source>
</evidence>
<accession>A0AAT9HIP1</accession>
<dbReference type="PROSITE" id="PS51257">
    <property type="entry name" value="PROKAR_LIPOPROTEIN"/>
    <property type="match status" value="1"/>
</dbReference>
<feature type="region of interest" description="Disordered" evidence="1">
    <location>
        <begin position="122"/>
        <end position="162"/>
    </location>
</feature>
<protein>
    <recommendedName>
        <fullName evidence="3">Carboxypeptidase regulatory-like domain-containing protein</fullName>
    </recommendedName>
</protein>